<organism evidence="1 2">
    <name type="scientific">Capnocytophaga canimorsus</name>
    <dbReference type="NCBI Taxonomy" id="28188"/>
    <lineage>
        <taxon>Bacteria</taxon>
        <taxon>Pseudomonadati</taxon>
        <taxon>Bacteroidota</taxon>
        <taxon>Flavobacteriia</taxon>
        <taxon>Flavobacteriales</taxon>
        <taxon>Flavobacteriaceae</taxon>
        <taxon>Capnocytophaga</taxon>
    </lineage>
</organism>
<dbReference type="Proteomes" id="UP000044026">
    <property type="component" value="Unassembled WGS sequence"/>
</dbReference>
<name>A0A0B7IE37_9FLAO</name>
<proteinExistence type="predicted"/>
<dbReference type="EMBL" id="CDOE01000076">
    <property type="protein sequence ID" value="CEN40025.1"/>
    <property type="molecule type" value="Genomic_DNA"/>
</dbReference>
<evidence type="ECO:0000313" key="1">
    <source>
        <dbReference type="EMBL" id="CEN40025.1"/>
    </source>
</evidence>
<protein>
    <submittedName>
        <fullName evidence="1">Uncharacterized protein</fullName>
    </submittedName>
</protein>
<gene>
    <name evidence="1" type="ORF">CCAN12_780003</name>
</gene>
<sequence length="63" mass="7537">MFFKIIALLFFGRLSNNRYLRRIELDSVSYKISVICITIKQILFYEEKYFFNNLCFCFGCSGV</sequence>
<dbReference type="AlphaFoldDB" id="A0A0B7IE37"/>
<evidence type="ECO:0000313" key="2">
    <source>
        <dbReference type="Proteomes" id="UP000044026"/>
    </source>
</evidence>
<accession>A0A0B7IE37</accession>
<reference evidence="1 2" key="1">
    <citation type="submission" date="2015-01" db="EMBL/GenBank/DDBJ databases">
        <authorList>
            <person name="MANFREDI Pablo"/>
        </authorList>
    </citation>
    <scope>NUCLEOTIDE SEQUENCE [LARGE SCALE GENOMIC DNA]</scope>
    <source>
        <strain evidence="1 2">Cc12</strain>
    </source>
</reference>